<feature type="region of interest" description="Disordered" evidence="1">
    <location>
        <begin position="231"/>
        <end position="268"/>
    </location>
</feature>
<proteinExistence type="predicted"/>
<gene>
    <name evidence="2" type="ORF">DVH24_034818</name>
</gene>
<organism evidence="2 3">
    <name type="scientific">Malus domestica</name>
    <name type="common">Apple</name>
    <name type="synonym">Pyrus malus</name>
    <dbReference type="NCBI Taxonomy" id="3750"/>
    <lineage>
        <taxon>Eukaryota</taxon>
        <taxon>Viridiplantae</taxon>
        <taxon>Streptophyta</taxon>
        <taxon>Embryophyta</taxon>
        <taxon>Tracheophyta</taxon>
        <taxon>Spermatophyta</taxon>
        <taxon>Magnoliopsida</taxon>
        <taxon>eudicotyledons</taxon>
        <taxon>Gunneridae</taxon>
        <taxon>Pentapetalae</taxon>
        <taxon>rosids</taxon>
        <taxon>fabids</taxon>
        <taxon>Rosales</taxon>
        <taxon>Rosaceae</taxon>
        <taxon>Amygdaloideae</taxon>
        <taxon>Maleae</taxon>
        <taxon>Malus</taxon>
    </lineage>
</organism>
<dbReference type="AlphaFoldDB" id="A0A498IHA8"/>
<evidence type="ECO:0000313" key="2">
    <source>
        <dbReference type="EMBL" id="RXH81397.1"/>
    </source>
</evidence>
<dbReference type="STRING" id="3750.A0A498IHA8"/>
<evidence type="ECO:0000313" key="3">
    <source>
        <dbReference type="Proteomes" id="UP000290289"/>
    </source>
</evidence>
<comment type="caution">
    <text evidence="2">The sequence shown here is derived from an EMBL/GenBank/DDBJ whole genome shotgun (WGS) entry which is preliminary data.</text>
</comment>
<protein>
    <submittedName>
        <fullName evidence="2">Uncharacterized protein</fullName>
    </submittedName>
</protein>
<sequence length="268" mass="31389">MLEWEAFSEAFKDCNPVSPLKLACLSVLEELLVPRQDMLYLDPSIPEILDFQITWIRELPVLLILLGEKNPYYSQKEYKGRTQCTRLPLYAGSGRGPDLEQYVFFRTMEVLNSAYKSRHIQIVDHISFLITLLSRFRVFPVSKSSSRQRLCYMLRTLITLDSRTTIISQRAFINLGNILPRYLIDVVQKHFRKDDYRWKKAKNRRIKEAHERLKGERRNARYIEETETAEEAIDGKNLNNDQKSESENTKSFPGNAKHLPQSQSLQCI</sequence>
<dbReference type="EMBL" id="RDQH01000338">
    <property type="protein sequence ID" value="RXH81397.1"/>
    <property type="molecule type" value="Genomic_DNA"/>
</dbReference>
<name>A0A498IHA8_MALDO</name>
<dbReference type="Proteomes" id="UP000290289">
    <property type="component" value="Chromosome 12"/>
</dbReference>
<evidence type="ECO:0000256" key="1">
    <source>
        <dbReference type="SAM" id="MobiDB-lite"/>
    </source>
</evidence>
<keyword evidence="3" id="KW-1185">Reference proteome</keyword>
<accession>A0A498IHA8</accession>
<reference evidence="2 3" key="1">
    <citation type="submission" date="2018-10" db="EMBL/GenBank/DDBJ databases">
        <title>A high-quality apple genome assembly.</title>
        <authorList>
            <person name="Hu J."/>
        </authorList>
    </citation>
    <scope>NUCLEOTIDE SEQUENCE [LARGE SCALE GENOMIC DNA]</scope>
    <source>
        <strain evidence="3">cv. HFTH1</strain>
        <tissue evidence="2">Young leaf</tissue>
    </source>
</reference>